<dbReference type="AlphaFoldDB" id="A0AAV2YNI2"/>
<dbReference type="PANTHER" id="PTHR31569:SF4">
    <property type="entry name" value="SWIM-TYPE DOMAIN-CONTAINING PROTEIN"/>
    <property type="match status" value="1"/>
</dbReference>
<name>A0AAV2YNI2_9STRA</name>
<protein>
    <recommendedName>
        <fullName evidence="4">FAR1 domain-containing protein</fullName>
    </recommendedName>
</protein>
<reference evidence="2" key="2">
    <citation type="journal article" date="2023" name="Microbiol Resour">
        <title>Decontamination and Annotation of the Draft Genome Sequence of the Oomycete Lagenidium giganteum ARSEF 373.</title>
        <authorList>
            <person name="Morgan W.R."/>
            <person name="Tartar A."/>
        </authorList>
    </citation>
    <scope>NUCLEOTIDE SEQUENCE</scope>
    <source>
        <strain evidence="2">ARSEF 373</strain>
    </source>
</reference>
<feature type="compositionally biased region" description="Acidic residues" evidence="1">
    <location>
        <begin position="8"/>
        <end position="20"/>
    </location>
</feature>
<feature type="compositionally biased region" description="Basic and acidic residues" evidence="1">
    <location>
        <begin position="21"/>
        <end position="40"/>
    </location>
</feature>
<dbReference type="InterPro" id="IPR052579">
    <property type="entry name" value="Zinc_finger_SWIM"/>
</dbReference>
<comment type="caution">
    <text evidence="2">The sequence shown here is derived from an EMBL/GenBank/DDBJ whole genome shotgun (WGS) entry which is preliminary data.</text>
</comment>
<gene>
    <name evidence="2" type="ORF">N0F65_003748</name>
</gene>
<dbReference type="EMBL" id="DAKRPA010000221">
    <property type="protein sequence ID" value="DAZ95031.1"/>
    <property type="molecule type" value="Genomic_DNA"/>
</dbReference>
<evidence type="ECO:0000313" key="2">
    <source>
        <dbReference type="EMBL" id="DAZ95031.1"/>
    </source>
</evidence>
<evidence type="ECO:0008006" key="4">
    <source>
        <dbReference type="Google" id="ProtNLM"/>
    </source>
</evidence>
<dbReference type="Proteomes" id="UP001146120">
    <property type="component" value="Unassembled WGS sequence"/>
</dbReference>
<feature type="non-terminal residue" evidence="2">
    <location>
        <position position="285"/>
    </location>
</feature>
<keyword evidence="3" id="KW-1185">Reference proteome</keyword>
<feature type="region of interest" description="Disordered" evidence="1">
    <location>
        <begin position="1"/>
        <end position="64"/>
    </location>
</feature>
<proteinExistence type="predicted"/>
<evidence type="ECO:0000256" key="1">
    <source>
        <dbReference type="SAM" id="MobiDB-lite"/>
    </source>
</evidence>
<dbReference type="PANTHER" id="PTHR31569">
    <property type="entry name" value="SWIM-TYPE DOMAIN-CONTAINING PROTEIN"/>
    <property type="match status" value="1"/>
</dbReference>
<evidence type="ECO:0000313" key="3">
    <source>
        <dbReference type="Proteomes" id="UP001146120"/>
    </source>
</evidence>
<organism evidence="2 3">
    <name type="scientific">Lagenidium giganteum</name>
    <dbReference type="NCBI Taxonomy" id="4803"/>
    <lineage>
        <taxon>Eukaryota</taxon>
        <taxon>Sar</taxon>
        <taxon>Stramenopiles</taxon>
        <taxon>Oomycota</taxon>
        <taxon>Peronosporomycetes</taxon>
        <taxon>Pythiales</taxon>
        <taxon>Pythiaceae</taxon>
    </lineage>
</organism>
<reference evidence="2" key="1">
    <citation type="submission" date="2022-11" db="EMBL/GenBank/DDBJ databases">
        <authorList>
            <person name="Morgan W.R."/>
            <person name="Tartar A."/>
        </authorList>
    </citation>
    <scope>NUCLEOTIDE SEQUENCE</scope>
    <source>
        <strain evidence="2">ARSEF 373</strain>
    </source>
</reference>
<accession>A0AAV2YNI2</accession>
<sequence length="285" mass="32391">MPSPDGNANEDEQKEDDVGSEAEREQSESSDRSSGTEEPKSCLSDTKRPRRVQAKAQHVTVPAVKPRHESWEAWECYLQEYKLHTHQVLATIETMSCDLRNKKLAQSAAAKRGQIVDMVPPELKVFKRVYVCTHSVRPKHRCSGVRPRQFSRYTKCPFKMTAMLFLHDHKWEVTVRNAVFEHNHHVSSDVFKTYASSRGIAEEENKSSVLTMLAGRSKRSKIFDFLLERSENVTKQDVDNMVAKFRTQEQHVEDDDAVAEVIAKFLAADSLNMATVDESEAGHSA</sequence>